<feature type="region of interest" description="Disordered" evidence="1">
    <location>
        <begin position="1"/>
        <end position="24"/>
    </location>
</feature>
<feature type="compositionally biased region" description="Basic and acidic residues" evidence="1">
    <location>
        <begin position="82"/>
        <end position="101"/>
    </location>
</feature>
<feature type="region of interest" description="Disordered" evidence="1">
    <location>
        <begin position="766"/>
        <end position="811"/>
    </location>
</feature>
<feature type="compositionally biased region" description="Low complexity" evidence="1">
    <location>
        <begin position="2425"/>
        <end position="2443"/>
    </location>
</feature>
<feature type="compositionally biased region" description="Basic and acidic residues" evidence="1">
    <location>
        <begin position="490"/>
        <end position="506"/>
    </location>
</feature>
<sequence length="3415" mass="386725">METTAEHTSPSSSPPPCSSHPPPICRCLPTPIGGLSSLLGSFPSPSFPASSHHSREDSSSALPSRNLLFLPPSSPTFSNTPHVDRPFSTRRKTEGHDETAEKAFPLTDQRDLSQRGSASLRARKAWEEKHSLSSRRDTSHPEELSQSLGDQGDKKDFLSCLMKERNTLKGGCCVEGGGVWLVRGIDLLELGIHLTCFIRASYLEIYNTSPSSSSSFSSSSSDSLSLSLLLRLPLPASVLSSRLFDIHVEIPSRKSTSHSHERNRSSSSSSRCPTCDSFSLSEEDEEREDLCSSSSDSPSTRKTPWVSSSPSSSSFSPQRRKTRAYRRDEEARQSNTTWRGFLTSLSSSFCKKRRRRRSPWRIQGQHPLGERRRRGPLLFSPSSSPLLATRRRGWMYSQEGIQGGKKWRKNEEERRERKRRIRASIAVCFVTADEYIHRVEFVLRANSGRTERTQARDICIRKSRDMHAPPLFFDAREGQDEEDGQEEEEGERKRDLTDDTCFHRMEEEEEGGGGSYGDREEEEESSSRRLGEKRQVVSSSLLLHPFSLQLKSFFSSSLFSPETFRRSEPPSPHVFFVSKERKEEEEETGNENLLENDGVELTEGTTPPPPSLLLRQEGQGKEETATPVRPFSRGLSTTSQLVLIDQNLAILSEGVGSPLPCLQESSWESKSLLLQLHTSLRDDEDEEIQGDKKENEKKKKMKHDGDPRGRRDTCSSSSLCPGSYPLMKNEGKRREEVEKESFLHMKVSEEEERMRKVLCRDMNKKMKGEEEEEKDTTSGSREGYSTGRKRRRGPDVVHPEAHVDLSGSGKKSEERSSFFFFPFFKRRRVVFPENWENGKSFLSSSSSWHTYDEWSQVDKEVGQQDDRKDQKRCVCTGCTYTSRECYVKRRTMKISYAPLSCSPFSRLKRKVSRGSLDDNGKGDVKQLSQTSSSLLSTRSREDRGKDEAGEEEKKTEIEREGRLHEEEEEEEKEYRRRWRDVSYIAKLPLSSAFQKCIKRLQQKLMKQEGEGKGREVKGGEEDEESVFVLKGGDEEEGSIRHPCHVSVPRRYREDNRSTSLLLITCGTSSPSSSSFSSSLCKNREGEESHEGEGSSTHLEKSVIGRQTSSSSSSSFHSCFLIPPAEKKTKKNETVDESSSSSETTSSLYPPWGKERRRDHFSESGPEVCIWYVEILEKDTRGGTRRRRSLNSRTTPSSSSFVSCSFSLLSDYLLNLAQLDVHNTSDLSLSSDLLTSSSSFLSFSSSSLSVCSSLSSSSFFSSSSFSSQALGTSSKDISPPPYLSAHSSLSLPPRNPNHLSTKTATSCSFYNSPSSSFLKQDVLSSSSSSSIPLSKVVSCCGLYVSSACEEETVSLSISERRMKSDGTGEDQPVRETLSIASPLWIGIRDNRGRFYLLRGKVICEDFGEISHKEKEEEDDERRSLKAVGDEEEDRRKKTSTLRSSLSLKGWPGKASYRRFFLQRRELLDMRENDGMEKEEEEEREEENEEDEEDLPHESRDGLHQDRRRGRFMKYLHGDITCLGCLDCSSCIHSQSSSNHLSLLHPSSSLSFTPSASSGVVGEDLSPWTETRRRGRPHVYKPVREKEGEEGDRREDGENAEEKEGASDRCRYPQEREELCKTNDRRRRFSARSLSESMKQQTYEELASRWLLTDTHLWLVVSTSSTFSPSSSSSLFFLDDALHSPPTDESKENLTIYCFPLPSSSSSSSSSPFLSPSTSPFSTTTTLTTHDEENRPFIEKSENTKNEISHLSSSSDLSAVRIQMPLHISPYRHVYERNKPNDLLNLHICLSLLRHLIHSLSTLLTTARSLLSSSSFSSSQTRWSQARSVVSWLASYLDAEGEAHLRPPSPPPVSILQEGDFSKKTSSAPLLPPRHGFSFTEKIFGLEEKREQNATFPEHESKEKKKTFSSLFLLLLNSTEFFEGSHSPQPFQEEEEATMKQKRDGKSYESDQEKAFLSRAYPSAYVLQEECWLERKRENPVEERRSFYVYRTYHDFLWEVIHHTLRQASSCTSLLNTNSERLEKEEGHLFHCPYSPEKGLESSSFSQSSRQKFSSSSSSLLLPLHPSLSLATEGLSSLSHKSHLNTRQRMSADPSSSSSFYSYDMSDPLLATIACCLLVCYRLQSILSSSSFQNMSSSSSSSFLLARNSPKQRATSSLTDTPLQHSQAISSSFSCSSSSLCFFFLGSSRVWARALGLHRQRSTRHIDEEERQQDGLICRENREDKREREKGIRRSAGKTTGRSFLESFLSPPSLSSYSLTLKSSFKYFNEEDLDQVISIPLIFSSSTVFPFFVKTTTPTFSSHSSSSHSSSSFSSSSTFFPVGPVTCSLSLARPPLSVAEVAGCYLSSLTSSLYEESLSKQNLSSLPAVLLSGEDEEEDDGEEEGKEEETFDVVKHLFDSLSHVLHMEVQDPEDVKHRRNLPSCSSSFSPTCHLSSSSSSLSSPPETRRSSSKGLRFLSQWLQDWCEERTRISQLEKRRQRRRRRFSSLCSSSSLYSPVDTPEGLLSTRQTGHYLLPRHPGRSRRDTSSLLLSSSILSSSSSSHFLKRLSFLNNPAWKDYKIEGLRQVRREHEEGRREEEVEVPSLEEKVRHLVRGILQRHIQSLARCSSSPLWRLTLAGCILLEHIHRSRRETQTVSSSPLSKKISRRGGRSLPEYRGGVGRRPSHRSDVSQDLTDIKRDEDGSLSLGDPELIRLIFGDRVFLSLREKRRERKKGEDLAGAVRKTIERKEGLFFCQSFSCFHVPKRAEEIEAYVMDYYTSHREQATEGEQENGDKKADEDHEELQFLLLSLLSPLSSSNIVTWEGEKSFLQQAASQKKKNTDAVNNSSSSSSSTSEPSHDMVELVEADQEGETDEEKDEDAKNLLTSFVAFLLPFASAGSSSEGDLIDLLRSVIHPISTLRRNALSQYHRHLSKWHLSTRSSSSSLKEEGGIFPSKSEDHHRIKKKEEEKEEKRGPVYLAEQTQAFSLIPPWRDRRNPSTCGLISNICNDVSLRTMYMQYTVLCYLLAGVHYFLRHIEVSRKERRRRRETAAKNDEREEGKRGDKERERCHSRIFFPHDRFCPHEVERRRKEEEENYFLCSCPFHSNNKIVWKPSSSSSSSLSGSIPSFSPSLPSASPLCNNTSARHRRDLDTSSSPAPRHPAGETGADPRQQSKRDDEDEAKEEQDIEEEEEEKLVFLKSILLSLRRQIDRILPLYSGLLTAFTRSGTASSSSHLSSFSVSHRHSSSPSSSSCSSLALSCTRWSAAPSSFFLTLPISTSARRLKLLHAFFREMHSRSEREGDCFSSSSFSSSWTMTSLDLYMKDSRREEEKRTFPERERDQNEDEISFFDRDDVKEKGEGVSSLVSRLEDERDISSGAPSDSLFSSFFSFYHKTNQKKPWDSLLLSLLKRFALPYRRTSIQEEEKDEDNSNDRSE</sequence>
<feature type="compositionally biased region" description="Low complexity" evidence="1">
    <location>
        <begin position="2826"/>
        <end position="2835"/>
    </location>
</feature>
<feature type="compositionally biased region" description="Basic and acidic residues" evidence="1">
    <location>
        <begin position="1580"/>
        <end position="1608"/>
    </location>
</feature>
<dbReference type="EMBL" id="MIGC01001741">
    <property type="protein sequence ID" value="PHJ22293.1"/>
    <property type="molecule type" value="Genomic_DNA"/>
</dbReference>
<feature type="region of interest" description="Disordered" evidence="1">
    <location>
        <begin position="254"/>
        <end position="331"/>
    </location>
</feature>
<feature type="region of interest" description="Disordered" evidence="1">
    <location>
        <begin position="579"/>
        <end position="632"/>
    </location>
</feature>
<feature type="region of interest" description="Disordered" evidence="1">
    <location>
        <begin position="1704"/>
        <end position="1733"/>
    </location>
</feature>
<feature type="region of interest" description="Disordered" evidence="1">
    <location>
        <begin position="681"/>
        <end position="737"/>
    </location>
</feature>
<feature type="region of interest" description="Disordered" evidence="1">
    <location>
        <begin position="1064"/>
        <end position="1158"/>
    </location>
</feature>
<feature type="compositionally biased region" description="Low complexity" evidence="1">
    <location>
        <begin position="265"/>
        <end position="280"/>
    </location>
</feature>
<feature type="compositionally biased region" description="Low complexity" evidence="1">
    <location>
        <begin position="38"/>
        <end position="51"/>
    </location>
</feature>
<feature type="region of interest" description="Disordered" evidence="1">
    <location>
        <begin position="356"/>
        <end position="382"/>
    </location>
</feature>
<feature type="compositionally biased region" description="Acidic residues" evidence="1">
    <location>
        <begin position="3157"/>
        <end position="3169"/>
    </location>
</feature>
<feature type="region of interest" description="Disordered" evidence="1">
    <location>
        <begin position="912"/>
        <end position="971"/>
    </location>
</feature>
<gene>
    <name evidence="2" type="ORF">CSUI_003855</name>
</gene>
<feature type="region of interest" description="Disordered" evidence="1">
    <location>
        <begin position="3092"/>
        <end position="3169"/>
    </location>
</feature>
<feature type="compositionally biased region" description="Pro residues" evidence="1">
    <location>
        <begin position="12"/>
        <end position="24"/>
    </location>
</feature>
<feature type="compositionally biased region" description="Basic and acidic residues" evidence="1">
    <location>
        <begin position="2215"/>
        <end position="2230"/>
    </location>
</feature>
<feature type="non-terminal residue" evidence="2">
    <location>
        <position position="3415"/>
    </location>
</feature>
<feature type="region of interest" description="Disordered" evidence="1">
    <location>
        <begin position="1548"/>
        <end position="1608"/>
    </location>
</feature>
<organism evidence="2 3">
    <name type="scientific">Cystoisospora suis</name>
    <dbReference type="NCBI Taxonomy" id="483139"/>
    <lineage>
        <taxon>Eukaryota</taxon>
        <taxon>Sar</taxon>
        <taxon>Alveolata</taxon>
        <taxon>Apicomplexa</taxon>
        <taxon>Conoidasida</taxon>
        <taxon>Coccidia</taxon>
        <taxon>Eucoccidiorida</taxon>
        <taxon>Eimeriorina</taxon>
        <taxon>Sarcocystidae</taxon>
        <taxon>Cystoisospora</taxon>
    </lineage>
</organism>
<feature type="compositionally biased region" description="Basic and acidic residues" evidence="1">
    <location>
        <begin position="254"/>
        <end position="264"/>
    </location>
</feature>
<feature type="region of interest" description="Disordered" evidence="1">
    <location>
        <begin position="1469"/>
        <end position="1503"/>
    </location>
</feature>
<feature type="region of interest" description="Disordered" evidence="1">
    <location>
        <begin position="2425"/>
        <end position="2449"/>
    </location>
</feature>
<feature type="compositionally biased region" description="Acidic residues" evidence="1">
    <location>
        <begin position="479"/>
        <end position="489"/>
    </location>
</feature>
<feature type="compositionally biased region" description="Basic and acidic residues" evidence="1">
    <location>
        <begin position="915"/>
        <end position="924"/>
    </location>
</feature>
<feature type="region of interest" description="Disordered" evidence="1">
    <location>
        <begin position="3306"/>
        <end position="3327"/>
    </location>
</feature>
<name>A0A2C6L3U1_9APIC</name>
<protein>
    <submittedName>
        <fullName evidence="2">Uncharacterized protein</fullName>
    </submittedName>
</protein>
<accession>A0A2C6L3U1</accession>
<evidence type="ECO:0000313" key="2">
    <source>
        <dbReference type="EMBL" id="PHJ22293.1"/>
    </source>
</evidence>
<dbReference type="GeneID" id="94427261"/>
<feature type="compositionally biased region" description="Low complexity" evidence="1">
    <location>
        <begin position="1068"/>
        <end position="1078"/>
    </location>
</feature>
<feature type="compositionally biased region" description="Basic and acidic residues" evidence="1">
    <location>
        <begin position="793"/>
        <end position="803"/>
    </location>
</feature>
<feature type="compositionally biased region" description="Basic and acidic residues" evidence="1">
    <location>
        <begin position="1935"/>
        <end position="1947"/>
    </location>
</feature>
<feature type="region of interest" description="Disordered" evidence="1">
    <location>
        <begin position="1411"/>
        <end position="1440"/>
    </location>
</feature>
<feature type="compositionally biased region" description="Basic and acidic residues" evidence="1">
    <location>
        <begin position="938"/>
        <end position="965"/>
    </location>
</feature>
<feature type="compositionally biased region" description="Basic and acidic residues" evidence="1">
    <location>
        <begin position="689"/>
        <end position="713"/>
    </location>
</feature>
<feature type="compositionally biased region" description="Acidic residues" evidence="1">
    <location>
        <begin position="1475"/>
        <end position="1493"/>
    </location>
</feature>
<feature type="compositionally biased region" description="Basic and acidic residues" evidence="1">
    <location>
        <begin position="2665"/>
        <end position="2674"/>
    </location>
</feature>
<dbReference type="Proteomes" id="UP000221165">
    <property type="component" value="Unassembled WGS sequence"/>
</dbReference>
<feature type="compositionally biased region" description="Basic and acidic residues" evidence="1">
    <location>
        <begin position="3028"/>
        <end position="3043"/>
    </location>
</feature>
<dbReference type="VEuPathDB" id="ToxoDB:CSUI_003855"/>
<feature type="region of interest" description="Disordered" evidence="1">
    <location>
        <begin position="470"/>
        <end position="533"/>
    </location>
</feature>
<feature type="region of interest" description="Disordered" evidence="1">
    <location>
        <begin position="2923"/>
        <end position="2954"/>
    </location>
</feature>
<feature type="region of interest" description="Disordered" evidence="1">
    <location>
        <begin position="38"/>
        <end position="150"/>
    </location>
</feature>
<dbReference type="RefSeq" id="XP_067923970.1">
    <property type="nucleotide sequence ID" value="XM_068064050.1"/>
</dbReference>
<feature type="compositionally biased region" description="Low complexity" evidence="1">
    <location>
        <begin position="3093"/>
        <end position="3118"/>
    </location>
</feature>
<proteinExistence type="predicted"/>
<evidence type="ECO:0000256" key="1">
    <source>
        <dbReference type="SAM" id="MobiDB-lite"/>
    </source>
</evidence>
<feature type="compositionally biased region" description="Basic and acidic residues" evidence="1">
    <location>
        <begin position="1494"/>
        <end position="1503"/>
    </location>
</feature>
<feature type="compositionally biased region" description="Basic and acidic residues" evidence="1">
    <location>
        <begin position="3306"/>
        <end position="3320"/>
    </location>
</feature>
<keyword evidence="3" id="KW-1185">Reference proteome</keyword>
<evidence type="ECO:0000313" key="3">
    <source>
        <dbReference type="Proteomes" id="UP000221165"/>
    </source>
</evidence>
<feature type="compositionally biased region" description="Low complexity" evidence="1">
    <location>
        <begin position="307"/>
        <end position="317"/>
    </location>
</feature>
<feature type="region of interest" description="Disordered" evidence="1">
    <location>
        <begin position="2631"/>
        <end position="2674"/>
    </location>
</feature>
<feature type="compositionally biased region" description="Low complexity" evidence="1">
    <location>
        <begin position="1704"/>
        <end position="1726"/>
    </location>
</feature>
<feature type="region of interest" description="Disordered" evidence="1">
    <location>
        <begin position="2813"/>
        <end position="2841"/>
    </location>
</feature>
<feature type="compositionally biased region" description="Low complexity" evidence="1">
    <location>
        <begin position="926"/>
        <end position="937"/>
    </location>
</feature>
<feature type="region of interest" description="Disordered" evidence="1">
    <location>
        <begin position="2215"/>
        <end position="2234"/>
    </location>
</feature>
<feature type="compositionally biased region" description="Basic and acidic residues" evidence="1">
    <location>
        <begin position="1081"/>
        <end position="1102"/>
    </location>
</feature>
<feature type="compositionally biased region" description="Basic and acidic residues" evidence="1">
    <location>
        <begin position="124"/>
        <end position="143"/>
    </location>
</feature>
<feature type="compositionally biased region" description="Low complexity" evidence="1">
    <location>
        <begin position="1136"/>
        <end position="1146"/>
    </location>
</feature>
<reference evidence="2 3" key="1">
    <citation type="journal article" date="2017" name="Int. J. Parasitol.">
        <title>The genome of the protozoan parasite Cystoisospora suis and a reverse vaccinology approach to identify vaccine candidates.</title>
        <authorList>
            <person name="Palmieri N."/>
            <person name="Shrestha A."/>
            <person name="Ruttkowski B."/>
            <person name="Beck T."/>
            <person name="Vogl C."/>
            <person name="Tomley F."/>
            <person name="Blake D.P."/>
            <person name="Joachim A."/>
        </authorList>
    </citation>
    <scope>NUCLEOTIDE SEQUENCE [LARGE SCALE GENOMIC DNA]</scope>
    <source>
        <strain evidence="2 3">Wien I</strain>
    </source>
</reference>
<feature type="region of interest" description="Disordered" evidence="1">
    <location>
        <begin position="1922"/>
        <end position="1947"/>
    </location>
</feature>
<feature type="compositionally biased region" description="Basic and acidic residues" evidence="1">
    <location>
        <begin position="1124"/>
        <end position="1133"/>
    </location>
</feature>
<feature type="compositionally biased region" description="Basic and acidic residues" evidence="1">
    <location>
        <begin position="2925"/>
        <end position="2954"/>
    </location>
</feature>
<feature type="region of interest" description="Disordered" evidence="1">
    <location>
        <begin position="3022"/>
        <end position="3043"/>
    </location>
</feature>
<comment type="caution">
    <text evidence="2">The sequence shown here is derived from an EMBL/GenBank/DDBJ whole genome shotgun (WGS) entry which is preliminary data.</text>
</comment>